<dbReference type="SMART" id="SM00448">
    <property type="entry name" value="REC"/>
    <property type="match status" value="1"/>
</dbReference>
<organism evidence="10 11">
    <name type="scientific">Alishewanella tabrizica</name>
    <dbReference type="NCBI Taxonomy" id="671278"/>
    <lineage>
        <taxon>Bacteria</taxon>
        <taxon>Pseudomonadati</taxon>
        <taxon>Pseudomonadota</taxon>
        <taxon>Gammaproteobacteria</taxon>
        <taxon>Alteromonadales</taxon>
        <taxon>Alteromonadaceae</taxon>
        <taxon>Alishewanella</taxon>
    </lineage>
</organism>
<dbReference type="InterPro" id="IPR027417">
    <property type="entry name" value="P-loop_NTPase"/>
</dbReference>
<feature type="domain" description="Sigma-54 factor interaction" evidence="8">
    <location>
        <begin position="129"/>
        <end position="358"/>
    </location>
</feature>
<evidence type="ECO:0000256" key="4">
    <source>
        <dbReference type="ARBA" id="ARBA00023125"/>
    </source>
</evidence>
<dbReference type="Gene3D" id="3.40.50.2300">
    <property type="match status" value="1"/>
</dbReference>
<evidence type="ECO:0000259" key="9">
    <source>
        <dbReference type="PROSITE" id="PS50110"/>
    </source>
</evidence>
<dbReference type="Pfam" id="PF00158">
    <property type="entry name" value="Sigma54_activat"/>
    <property type="match status" value="1"/>
</dbReference>
<keyword evidence="5" id="KW-0804">Transcription</keyword>
<evidence type="ECO:0000313" key="10">
    <source>
        <dbReference type="EMBL" id="GGW63239.1"/>
    </source>
</evidence>
<dbReference type="SMART" id="SM00382">
    <property type="entry name" value="AAA"/>
    <property type="match status" value="1"/>
</dbReference>
<keyword evidence="1" id="KW-0547">Nucleotide-binding</keyword>
<dbReference type="PROSITE" id="PS00676">
    <property type="entry name" value="SIGMA54_INTERACT_2"/>
    <property type="match status" value="1"/>
</dbReference>
<protein>
    <recommendedName>
        <fullName evidence="12">Sigma-54-dependent Fis family transcriptional regulator</fullName>
    </recommendedName>
</protein>
<gene>
    <name evidence="10" type="ORF">GCM10008111_19090</name>
</gene>
<keyword evidence="2" id="KW-0067">ATP-binding</keyword>
<dbReference type="InterPro" id="IPR002078">
    <property type="entry name" value="Sigma_54_int"/>
</dbReference>
<dbReference type="PROSITE" id="PS50110">
    <property type="entry name" value="RESPONSE_REGULATORY"/>
    <property type="match status" value="1"/>
</dbReference>
<dbReference type="PROSITE" id="PS50045">
    <property type="entry name" value="SIGMA54_INTERACT_4"/>
    <property type="match status" value="1"/>
</dbReference>
<dbReference type="CDD" id="cd00009">
    <property type="entry name" value="AAA"/>
    <property type="match status" value="1"/>
</dbReference>
<dbReference type="Pfam" id="PF00072">
    <property type="entry name" value="Response_reg"/>
    <property type="match status" value="1"/>
</dbReference>
<dbReference type="InterPro" id="IPR002197">
    <property type="entry name" value="HTH_Fis"/>
</dbReference>
<dbReference type="RefSeq" id="WP_189482893.1">
    <property type="nucleotide sequence ID" value="NZ_BMYR01000007.1"/>
</dbReference>
<dbReference type="InterPro" id="IPR001789">
    <property type="entry name" value="Sig_transdc_resp-reg_receiver"/>
</dbReference>
<evidence type="ECO:0000256" key="2">
    <source>
        <dbReference type="ARBA" id="ARBA00022840"/>
    </source>
</evidence>
<dbReference type="PANTHER" id="PTHR32071">
    <property type="entry name" value="TRANSCRIPTIONAL REGULATORY PROTEIN"/>
    <property type="match status" value="1"/>
</dbReference>
<dbReference type="SUPFAM" id="SSF46689">
    <property type="entry name" value="Homeodomain-like"/>
    <property type="match status" value="1"/>
</dbReference>
<name>A0ABQ2WLZ8_9ALTE</name>
<evidence type="ECO:0000256" key="6">
    <source>
        <dbReference type="PROSITE-ProRule" id="PRU00169"/>
    </source>
</evidence>
<evidence type="ECO:0000256" key="5">
    <source>
        <dbReference type="ARBA" id="ARBA00023163"/>
    </source>
</evidence>
<feature type="modified residue" description="4-aspartylphosphate" evidence="6">
    <location>
        <position position="54"/>
    </location>
</feature>
<dbReference type="Proteomes" id="UP000634667">
    <property type="component" value="Unassembled WGS sequence"/>
</dbReference>
<dbReference type="InterPro" id="IPR025943">
    <property type="entry name" value="Sigma_54_int_dom_ATP-bd_2"/>
</dbReference>
<evidence type="ECO:0000256" key="3">
    <source>
        <dbReference type="ARBA" id="ARBA00023015"/>
    </source>
</evidence>
<sequence>MSDIRIMVVEDDAGLREALADTLMLAGYHVVAAASAEDALLHLKKHVVQLVISDVQMGSVSGLTLLRTLREHYSKIPVLMMTAYANVQDAVEAIRLGAIDYLAKPFSPEVLVSSVARYVIPEPTSVTEPIAAAPESKALLQLAARVAQSAASVMILGPSGSGKEVLARYIHQQSARASAPFVAINCAAIPENMLESTLFGYEKGAFTGAISACPGKFEQAQGGTLLLDEITEMPLNLQVKILRVLQEREVERLGSRKTLRLDVRILATSNRDLRQAVAEGHFREDLYYRLNVFPLCWPALKDRAADIVPLALHLLQRHCQLQQRPIVRLSDAAAAVLTAHTWPGNVRELDNVVQRALILQQGLVIDAADILVESAPRRDNPQFSRSTDDTVQAPSQDAGGAGYVSITELAPPVCYAPSEMPASAAAAFVATSSTPSSAASSAISSASDFKTEIHEQEHKLILATLHACAFKRKDVAQKLGISDRTLRYKLARMRESGIEVPV</sequence>
<proteinExistence type="predicted"/>
<feature type="region of interest" description="Disordered" evidence="7">
    <location>
        <begin position="376"/>
        <end position="397"/>
    </location>
</feature>
<dbReference type="Pfam" id="PF25601">
    <property type="entry name" value="AAA_lid_14"/>
    <property type="match status" value="1"/>
</dbReference>
<dbReference type="Gene3D" id="3.40.50.300">
    <property type="entry name" value="P-loop containing nucleotide triphosphate hydrolases"/>
    <property type="match status" value="1"/>
</dbReference>
<dbReference type="Pfam" id="PF02954">
    <property type="entry name" value="HTH_8"/>
    <property type="match status" value="1"/>
</dbReference>
<dbReference type="SUPFAM" id="SSF52540">
    <property type="entry name" value="P-loop containing nucleoside triphosphate hydrolases"/>
    <property type="match status" value="1"/>
</dbReference>
<dbReference type="InterPro" id="IPR003593">
    <property type="entry name" value="AAA+_ATPase"/>
</dbReference>
<keyword evidence="3" id="KW-0805">Transcription regulation</keyword>
<keyword evidence="11" id="KW-1185">Reference proteome</keyword>
<dbReference type="EMBL" id="BMYR01000007">
    <property type="protein sequence ID" value="GGW63239.1"/>
    <property type="molecule type" value="Genomic_DNA"/>
</dbReference>
<comment type="caution">
    <text evidence="10">The sequence shown here is derived from an EMBL/GenBank/DDBJ whole genome shotgun (WGS) entry which is preliminary data.</text>
</comment>
<reference evidence="11" key="1">
    <citation type="journal article" date="2019" name="Int. J. Syst. Evol. Microbiol.">
        <title>The Global Catalogue of Microorganisms (GCM) 10K type strain sequencing project: providing services to taxonomists for standard genome sequencing and annotation.</title>
        <authorList>
            <consortium name="The Broad Institute Genomics Platform"/>
            <consortium name="The Broad Institute Genome Sequencing Center for Infectious Disease"/>
            <person name="Wu L."/>
            <person name="Ma J."/>
        </authorList>
    </citation>
    <scope>NUCLEOTIDE SEQUENCE [LARGE SCALE GENOMIC DNA]</scope>
    <source>
        <strain evidence="11">KCTC 23723</strain>
    </source>
</reference>
<evidence type="ECO:0008006" key="12">
    <source>
        <dbReference type="Google" id="ProtNLM"/>
    </source>
</evidence>
<dbReference type="InterPro" id="IPR011006">
    <property type="entry name" value="CheY-like_superfamily"/>
</dbReference>
<keyword evidence="6" id="KW-0597">Phosphoprotein</keyword>
<dbReference type="Gene3D" id="1.10.10.60">
    <property type="entry name" value="Homeodomain-like"/>
    <property type="match status" value="1"/>
</dbReference>
<dbReference type="InterPro" id="IPR025944">
    <property type="entry name" value="Sigma_54_int_dom_CS"/>
</dbReference>
<evidence type="ECO:0000256" key="1">
    <source>
        <dbReference type="ARBA" id="ARBA00022741"/>
    </source>
</evidence>
<dbReference type="InterPro" id="IPR058031">
    <property type="entry name" value="AAA_lid_NorR"/>
</dbReference>
<accession>A0ABQ2WLZ8</accession>
<dbReference type="PANTHER" id="PTHR32071:SF21">
    <property type="entry name" value="TRANSCRIPTIONAL REGULATORY PROTEIN FLGR"/>
    <property type="match status" value="1"/>
</dbReference>
<feature type="domain" description="Response regulatory" evidence="9">
    <location>
        <begin position="5"/>
        <end position="119"/>
    </location>
</feature>
<dbReference type="Gene3D" id="1.10.8.60">
    <property type="match status" value="1"/>
</dbReference>
<feature type="compositionally biased region" description="Polar residues" evidence="7">
    <location>
        <begin position="381"/>
        <end position="395"/>
    </location>
</feature>
<evidence type="ECO:0000313" key="11">
    <source>
        <dbReference type="Proteomes" id="UP000634667"/>
    </source>
</evidence>
<dbReference type="InterPro" id="IPR009057">
    <property type="entry name" value="Homeodomain-like_sf"/>
</dbReference>
<keyword evidence="4" id="KW-0238">DNA-binding</keyword>
<evidence type="ECO:0000256" key="7">
    <source>
        <dbReference type="SAM" id="MobiDB-lite"/>
    </source>
</evidence>
<evidence type="ECO:0000259" key="8">
    <source>
        <dbReference type="PROSITE" id="PS50045"/>
    </source>
</evidence>
<dbReference type="SUPFAM" id="SSF52172">
    <property type="entry name" value="CheY-like"/>
    <property type="match status" value="1"/>
</dbReference>
<dbReference type="PROSITE" id="PS00688">
    <property type="entry name" value="SIGMA54_INTERACT_3"/>
    <property type="match status" value="1"/>
</dbReference>